<keyword evidence="1" id="KW-0479">Metal-binding</keyword>
<dbReference type="SMART" id="SM00464">
    <property type="entry name" value="LON"/>
    <property type="match status" value="1"/>
</dbReference>
<protein>
    <submittedName>
        <fullName evidence="8">LON peptidase N-terminal domain and ring finger 1</fullName>
    </submittedName>
</protein>
<dbReference type="InterPro" id="IPR017907">
    <property type="entry name" value="Znf_RING_CS"/>
</dbReference>
<dbReference type="InterPro" id="IPR046336">
    <property type="entry name" value="Lon_prtase_N_sf"/>
</dbReference>
<dbReference type="PANTHER" id="PTHR23327:SF4">
    <property type="entry name" value="LON PEPTIDASE N-TERMINAL DOMAIN AND RING FINGER PROTEIN 1"/>
    <property type="match status" value="1"/>
</dbReference>
<proteinExistence type="predicted"/>
<evidence type="ECO:0000259" key="7">
    <source>
        <dbReference type="PROSITE" id="PS51787"/>
    </source>
</evidence>
<dbReference type="Ensembl" id="ENSCCRT00000081558.2">
    <property type="protein sequence ID" value="ENSCCRP00000075241.2"/>
    <property type="gene ID" value="ENSCCRG00000040648.2"/>
</dbReference>
<evidence type="ECO:0000313" key="8">
    <source>
        <dbReference type="Ensembl" id="ENSCCRP00000075241.2"/>
    </source>
</evidence>
<dbReference type="GO" id="GO:0061630">
    <property type="term" value="F:ubiquitin protein ligase activity"/>
    <property type="evidence" value="ECO:0007669"/>
    <property type="project" value="TreeGrafter"/>
</dbReference>
<dbReference type="GeneTree" id="ENSGT00440000033329"/>
<evidence type="ECO:0000256" key="2">
    <source>
        <dbReference type="ARBA" id="ARBA00022771"/>
    </source>
</evidence>
<name>A0A8C1EDV4_CYPCA</name>
<feature type="compositionally biased region" description="Polar residues" evidence="5">
    <location>
        <begin position="271"/>
        <end position="299"/>
    </location>
</feature>
<evidence type="ECO:0000313" key="9">
    <source>
        <dbReference type="Proteomes" id="UP001108240"/>
    </source>
</evidence>
<evidence type="ECO:0000256" key="5">
    <source>
        <dbReference type="SAM" id="MobiDB-lite"/>
    </source>
</evidence>
<dbReference type="InterPro" id="IPR027370">
    <property type="entry name" value="Znf-RING_euk"/>
</dbReference>
<feature type="region of interest" description="Disordered" evidence="5">
    <location>
        <begin position="270"/>
        <end position="336"/>
    </location>
</feature>
<dbReference type="Gene3D" id="3.30.40.10">
    <property type="entry name" value="Zinc/RING finger domain, C3HC4 (zinc finger)"/>
    <property type="match status" value="2"/>
</dbReference>
<keyword evidence="3" id="KW-0862">Zinc</keyword>
<sequence>MSHTGMSLQRLDQEYALEERGRFFIARETEGDWDEQDHVDHRQLVLSKADALASENRLKEAVDMFSMALRYGPVRPDQLSSLVGCVLRNFKKKAEDSSAKSEPNCNVTQDCVFDCPGCHSFVAEPVTVTCGHTYCRRCLQHSTFSKCKLCSEDIRRRPGEPRLNVILCGLLEKLFPEDVNRNKNLGEAESLLKSKHYSTAIALTNQLLESDSSNVWVRVCHAEAHRGLKQYCQALENWEACLIATPSPEILHDLLALACDNVKVGLRETTHSTSSHLRSKTLVSEGQDQDHQTQLQARHQSVPPAASTHLPPTTTEKPGQSERLERSGLSRAHSLRAHGIGGAVEEGLKRVSSAPQLGDPEKGVLLKRKLSVYEAGPGVAYIHSSKYKKQVATASAATPVVTEETKSHRTLPKDLLDPNDFECALCMRLFYQPVTTPCGHTFCKNCLERCLDHNPQCPLCKESLKEYLAFRKYTITQVLDNIIKQHLSKEHSERLRLHSQETKELSDLTKNVPIFVCTMAYPTVPCPLHVFEPRYRLMVRRCMETGTRQFGMCISETQKGFVDYGCMLQIRSVHFLPDGRSVVDTIGVKRFRVLSRGMKDGYCIANIEYLEDMKVNDEEDLDKLQVLHDQVYDQARKWFQNLENRFRNQILQHFGPMPMREADIQATPNGPACCWWLLAVLPVDPRYQLSVLSMTTLKERLVKIQHILTYLQKLSSN</sequence>
<dbReference type="InterPro" id="IPR003111">
    <property type="entry name" value="Lon_prtase_N"/>
</dbReference>
<dbReference type="CDD" id="cd16514">
    <property type="entry name" value="RING-HC_LONFs_rpt2"/>
    <property type="match status" value="1"/>
</dbReference>
<feature type="domain" description="Lon N-terminal" evidence="7">
    <location>
        <begin position="502"/>
        <end position="712"/>
    </location>
</feature>
<keyword evidence="2 4" id="KW-0863">Zinc-finger</keyword>
<organism evidence="8 9">
    <name type="scientific">Cyprinus carpio carpio</name>
    <dbReference type="NCBI Taxonomy" id="630221"/>
    <lineage>
        <taxon>Eukaryota</taxon>
        <taxon>Metazoa</taxon>
        <taxon>Chordata</taxon>
        <taxon>Craniata</taxon>
        <taxon>Vertebrata</taxon>
        <taxon>Euteleostomi</taxon>
        <taxon>Actinopterygii</taxon>
        <taxon>Neopterygii</taxon>
        <taxon>Teleostei</taxon>
        <taxon>Ostariophysi</taxon>
        <taxon>Cypriniformes</taxon>
        <taxon>Cyprinidae</taxon>
        <taxon>Cyprininae</taxon>
        <taxon>Cyprinus</taxon>
    </lineage>
</organism>
<dbReference type="Pfam" id="PF02190">
    <property type="entry name" value="LON_substr_bdg"/>
    <property type="match status" value="1"/>
</dbReference>
<dbReference type="FunFam" id="2.30.130.40:FF:000005">
    <property type="entry name" value="LON peptidase N-terminal domain and ring finger 1"/>
    <property type="match status" value="1"/>
</dbReference>
<dbReference type="SMART" id="SM00184">
    <property type="entry name" value="RING"/>
    <property type="match status" value="2"/>
</dbReference>
<accession>A0A8C1EDV4</accession>
<dbReference type="PROSITE" id="PS51787">
    <property type="entry name" value="LON_N"/>
    <property type="match status" value="1"/>
</dbReference>
<feature type="domain" description="RING-type" evidence="6">
    <location>
        <begin position="115"/>
        <end position="151"/>
    </location>
</feature>
<feature type="domain" description="RING-type" evidence="6">
    <location>
        <begin position="423"/>
        <end position="461"/>
    </location>
</feature>
<dbReference type="GO" id="GO:0008270">
    <property type="term" value="F:zinc ion binding"/>
    <property type="evidence" value="ECO:0007669"/>
    <property type="project" value="UniProtKB-KW"/>
</dbReference>
<dbReference type="Proteomes" id="UP001108240">
    <property type="component" value="Unplaced"/>
</dbReference>
<dbReference type="PROSITE" id="PS50089">
    <property type="entry name" value="ZF_RING_2"/>
    <property type="match status" value="2"/>
</dbReference>
<dbReference type="Gene3D" id="1.25.40.10">
    <property type="entry name" value="Tetratricopeptide repeat domain"/>
    <property type="match status" value="1"/>
</dbReference>
<dbReference type="Pfam" id="PF13923">
    <property type="entry name" value="zf-C3HC4_2"/>
    <property type="match status" value="1"/>
</dbReference>
<evidence type="ECO:0000256" key="1">
    <source>
        <dbReference type="ARBA" id="ARBA00022723"/>
    </source>
</evidence>
<feature type="compositionally biased region" description="Basic and acidic residues" evidence="5">
    <location>
        <begin position="319"/>
        <end position="328"/>
    </location>
</feature>
<dbReference type="InterPro" id="IPR015947">
    <property type="entry name" value="PUA-like_sf"/>
</dbReference>
<evidence type="ECO:0000259" key="6">
    <source>
        <dbReference type="PROSITE" id="PS50089"/>
    </source>
</evidence>
<dbReference type="CDD" id="cd16513">
    <property type="entry name" value="RING-HC_LONFs_rpt1"/>
    <property type="match status" value="1"/>
</dbReference>
<dbReference type="Gene3D" id="2.30.130.40">
    <property type="entry name" value="LON domain-like"/>
    <property type="match status" value="1"/>
</dbReference>
<evidence type="ECO:0000256" key="4">
    <source>
        <dbReference type="PROSITE-ProRule" id="PRU00175"/>
    </source>
</evidence>
<reference evidence="8" key="2">
    <citation type="submission" date="2025-09" db="UniProtKB">
        <authorList>
            <consortium name="Ensembl"/>
        </authorList>
    </citation>
    <scope>IDENTIFICATION</scope>
</reference>
<dbReference type="GO" id="GO:0005737">
    <property type="term" value="C:cytoplasm"/>
    <property type="evidence" value="ECO:0007669"/>
    <property type="project" value="UniProtKB-ARBA"/>
</dbReference>
<dbReference type="InterPro" id="IPR011990">
    <property type="entry name" value="TPR-like_helical_dom_sf"/>
</dbReference>
<dbReference type="InterPro" id="IPR001841">
    <property type="entry name" value="Znf_RING"/>
</dbReference>
<dbReference type="Pfam" id="PF13445">
    <property type="entry name" value="zf-RING_UBOX"/>
    <property type="match status" value="1"/>
</dbReference>
<keyword evidence="9" id="KW-1185">Reference proteome</keyword>
<dbReference type="PROSITE" id="PS00518">
    <property type="entry name" value="ZF_RING_1"/>
    <property type="match status" value="2"/>
</dbReference>
<reference evidence="8" key="1">
    <citation type="submission" date="2025-08" db="UniProtKB">
        <authorList>
            <consortium name="Ensembl"/>
        </authorList>
    </citation>
    <scope>IDENTIFICATION</scope>
</reference>
<dbReference type="AlphaFoldDB" id="A0A8C1EDV4"/>
<dbReference type="SUPFAM" id="SSF57850">
    <property type="entry name" value="RING/U-box"/>
    <property type="match status" value="2"/>
</dbReference>
<evidence type="ECO:0000256" key="3">
    <source>
        <dbReference type="ARBA" id="ARBA00022833"/>
    </source>
</evidence>
<dbReference type="InterPro" id="IPR013083">
    <property type="entry name" value="Znf_RING/FYVE/PHD"/>
</dbReference>
<dbReference type="SUPFAM" id="SSF88697">
    <property type="entry name" value="PUA domain-like"/>
    <property type="match status" value="1"/>
</dbReference>
<dbReference type="SUPFAM" id="SSF48452">
    <property type="entry name" value="TPR-like"/>
    <property type="match status" value="1"/>
</dbReference>
<dbReference type="PANTHER" id="PTHR23327">
    <property type="entry name" value="RING FINGER PROTEIN 127"/>
    <property type="match status" value="1"/>
</dbReference>